<evidence type="ECO:0000256" key="1">
    <source>
        <dbReference type="SAM" id="MobiDB-lite"/>
    </source>
</evidence>
<dbReference type="AlphaFoldDB" id="A0A0E0MVE2"/>
<feature type="compositionally biased region" description="Basic residues" evidence="1">
    <location>
        <begin position="48"/>
        <end position="58"/>
    </location>
</feature>
<evidence type="ECO:0000313" key="3">
    <source>
        <dbReference type="Proteomes" id="UP000008022"/>
    </source>
</evidence>
<proteinExistence type="predicted"/>
<dbReference type="Gramene" id="ORUFI01G14320.1">
    <property type="protein sequence ID" value="ORUFI01G14320.1"/>
    <property type="gene ID" value="ORUFI01G14320"/>
</dbReference>
<dbReference type="Proteomes" id="UP000008022">
    <property type="component" value="Unassembled WGS sequence"/>
</dbReference>
<organism evidence="2 3">
    <name type="scientific">Oryza rufipogon</name>
    <name type="common">Brownbeard rice</name>
    <name type="synonym">Asian wild rice</name>
    <dbReference type="NCBI Taxonomy" id="4529"/>
    <lineage>
        <taxon>Eukaryota</taxon>
        <taxon>Viridiplantae</taxon>
        <taxon>Streptophyta</taxon>
        <taxon>Embryophyta</taxon>
        <taxon>Tracheophyta</taxon>
        <taxon>Spermatophyta</taxon>
        <taxon>Magnoliopsida</taxon>
        <taxon>Liliopsida</taxon>
        <taxon>Poales</taxon>
        <taxon>Poaceae</taxon>
        <taxon>BOP clade</taxon>
        <taxon>Oryzoideae</taxon>
        <taxon>Oryzeae</taxon>
        <taxon>Oryzinae</taxon>
        <taxon>Oryza</taxon>
    </lineage>
</organism>
<protein>
    <submittedName>
        <fullName evidence="2">Uncharacterized protein</fullName>
    </submittedName>
</protein>
<name>A0A0E0MVE2_ORYRU</name>
<reference evidence="3" key="1">
    <citation type="submission" date="2013-06" db="EMBL/GenBank/DDBJ databases">
        <authorList>
            <person name="Zhao Q."/>
        </authorList>
    </citation>
    <scope>NUCLEOTIDE SEQUENCE</scope>
    <source>
        <strain evidence="3">cv. W1943</strain>
    </source>
</reference>
<dbReference type="PROSITE" id="PS51257">
    <property type="entry name" value="PROKAR_LIPOPROTEIN"/>
    <property type="match status" value="1"/>
</dbReference>
<dbReference type="HOGENOM" id="CLU_1399578_0_0_1"/>
<dbReference type="EnsemblPlants" id="ORUFI01G14320.1">
    <property type="protein sequence ID" value="ORUFI01G14320.1"/>
    <property type="gene ID" value="ORUFI01G14320"/>
</dbReference>
<accession>A0A0E0MVE2</accession>
<feature type="region of interest" description="Disordered" evidence="1">
    <location>
        <begin position="43"/>
        <end position="91"/>
    </location>
</feature>
<evidence type="ECO:0000313" key="2">
    <source>
        <dbReference type="EnsemblPlants" id="ORUFI01G14320.1"/>
    </source>
</evidence>
<sequence>MRRRSLTGSHRPVAFSCAAAVAPAVAFSCAVVAFSCSSSLRLQAARAARPRRRRRSSRSRSATPTTPTTPLLPPQPPGHADHAASPTAAAGPSWIGSAGWQAWNPRTAARGRNRQKLLQAAATSPLFRSHQDKDLNQIHQLYIKDQTRKMKNFLCRLFHLTAHPHTCQFIPQVKIRKRKMMKMMLSPYHFQRAFG</sequence>
<feature type="compositionally biased region" description="Low complexity" evidence="1">
    <location>
        <begin position="59"/>
        <end position="69"/>
    </location>
</feature>
<reference evidence="2" key="2">
    <citation type="submission" date="2015-06" db="UniProtKB">
        <authorList>
            <consortium name="EnsemblPlants"/>
        </authorList>
    </citation>
    <scope>IDENTIFICATION</scope>
</reference>
<keyword evidence="3" id="KW-1185">Reference proteome</keyword>